<gene>
    <name evidence="4" type="primary">KNAG0A06430</name>
    <name evidence="4" type="ordered locus">KNAG_0A06430</name>
</gene>
<dbReference type="HOGENOM" id="CLU_868963_0_0_1"/>
<feature type="compositionally biased region" description="Polar residues" evidence="2">
    <location>
        <begin position="71"/>
        <end position="82"/>
    </location>
</feature>
<dbReference type="RefSeq" id="XP_022462547.1">
    <property type="nucleotide sequence ID" value="XM_022610786.1"/>
</dbReference>
<dbReference type="eggNOG" id="ENOG502SGDX">
    <property type="taxonomic scope" value="Eukaryota"/>
</dbReference>
<dbReference type="InterPro" id="IPR018287">
    <property type="entry name" value="Hap4_TF_heteromerisation"/>
</dbReference>
<dbReference type="OrthoDB" id="4070757at2759"/>
<dbReference type="KEGG" id="kng:KNAG_0A06430"/>
<feature type="compositionally biased region" description="Low complexity" evidence="2">
    <location>
        <begin position="267"/>
        <end position="282"/>
    </location>
</feature>
<organism evidence="4 5">
    <name type="scientific">Huiozyma naganishii (strain ATCC MYA-139 / BCRC 22969 / CBS 8797 / KCTC 17520 / NBRC 10181 / NCYC 3082 / Yp74L-3)</name>
    <name type="common">Yeast</name>
    <name type="synonym">Kazachstania naganishii</name>
    <dbReference type="NCBI Taxonomy" id="1071383"/>
    <lineage>
        <taxon>Eukaryota</taxon>
        <taxon>Fungi</taxon>
        <taxon>Dikarya</taxon>
        <taxon>Ascomycota</taxon>
        <taxon>Saccharomycotina</taxon>
        <taxon>Saccharomycetes</taxon>
        <taxon>Saccharomycetales</taxon>
        <taxon>Saccharomycetaceae</taxon>
        <taxon>Huiozyma</taxon>
    </lineage>
</organism>
<feature type="region of interest" description="Disordered" evidence="2">
    <location>
        <begin position="94"/>
        <end position="114"/>
    </location>
</feature>
<dbReference type="AlphaFoldDB" id="J7S3Z9"/>
<feature type="region of interest" description="Disordered" evidence="2">
    <location>
        <begin position="250"/>
        <end position="320"/>
    </location>
</feature>
<dbReference type="Proteomes" id="UP000006310">
    <property type="component" value="Chromosome 1"/>
</dbReference>
<evidence type="ECO:0000313" key="4">
    <source>
        <dbReference type="EMBL" id="CCK68301.1"/>
    </source>
</evidence>
<evidence type="ECO:0000259" key="3">
    <source>
        <dbReference type="Pfam" id="PF10297"/>
    </source>
</evidence>
<feature type="compositionally biased region" description="Polar residues" evidence="2">
    <location>
        <begin position="309"/>
        <end position="320"/>
    </location>
</feature>
<keyword evidence="1" id="KW-0539">Nucleus</keyword>
<reference evidence="4 5" key="1">
    <citation type="journal article" date="2011" name="Proc. Natl. Acad. Sci. U.S.A.">
        <title>Evolutionary erosion of yeast sex chromosomes by mating-type switching accidents.</title>
        <authorList>
            <person name="Gordon J.L."/>
            <person name="Armisen D."/>
            <person name="Proux-Wera E."/>
            <person name="Oheigeartaigh S.S."/>
            <person name="Byrne K.P."/>
            <person name="Wolfe K.H."/>
        </authorList>
    </citation>
    <scope>NUCLEOTIDE SEQUENCE [LARGE SCALE GENOMIC DNA]</scope>
    <source>
        <strain evidence="5">ATCC MYA-139 / BCRC 22969 / CBS 8797 / CCRC 22969 / KCTC 17520 / NBRC 10181 / NCYC 3082</strain>
    </source>
</reference>
<evidence type="ECO:0000313" key="5">
    <source>
        <dbReference type="Proteomes" id="UP000006310"/>
    </source>
</evidence>
<feature type="domain" description="Hap4 transcription factor heteromerisation" evidence="3">
    <location>
        <begin position="55"/>
        <end position="70"/>
    </location>
</feature>
<feature type="region of interest" description="Disordered" evidence="2">
    <location>
        <begin position="61"/>
        <end position="82"/>
    </location>
</feature>
<keyword evidence="5" id="KW-1185">Reference proteome</keyword>
<accession>J7S3Z9</accession>
<dbReference type="GO" id="GO:0005634">
    <property type="term" value="C:nucleus"/>
    <property type="evidence" value="ECO:0007669"/>
    <property type="project" value="InterPro"/>
</dbReference>
<feature type="region of interest" description="Disordered" evidence="2">
    <location>
        <begin position="189"/>
        <end position="210"/>
    </location>
</feature>
<evidence type="ECO:0000256" key="2">
    <source>
        <dbReference type="SAM" id="MobiDB-lite"/>
    </source>
</evidence>
<evidence type="ECO:0000256" key="1">
    <source>
        <dbReference type="ARBA" id="ARBA00023242"/>
    </source>
</evidence>
<protein>
    <recommendedName>
        <fullName evidence="3">Hap4 transcription factor heteromerisation domain-containing protein</fullName>
    </recommendedName>
</protein>
<reference evidence="5" key="2">
    <citation type="submission" date="2012-08" db="EMBL/GenBank/DDBJ databases">
        <title>Genome sequence of Kazachstania naganishii.</title>
        <authorList>
            <person name="Gordon J.L."/>
            <person name="Armisen D."/>
            <person name="Proux-Wera E."/>
            <person name="OhEigeartaigh S.S."/>
            <person name="Byrne K.P."/>
            <person name="Wolfe K.H."/>
        </authorList>
    </citation>
    <scope>NUCLEOTIDE SEQUENCE [LARGE SCALE GENOMIC DNA]</scope>
    <source>
        <strain evidence="5">ATCC MYA-139 / BCRC 22969 / CBS 8797 / CCRC 22969 / KCTC 17520 / NBRC 10181 / NCYC 3082</strain>
    </source>
</reference>
<dbReference type="GO" id="GO:0006355">
    <property type="term" value="P:regulation of DNA-templated transcription"/>
    <property type="evidence" value="ECO:0007669"/>
    <property type="project" value="InterPro"/>
</dbReference>
<dbReference type="GeneID" id="34523936"/>
<name>J7S3Z9_HUIN7</name>
<feature type="compositionally biased region" description="Low complexity" evidence="2">
    <location>
        <begin position="200"/>
        <end position="210"/>
    </location>
</feature>
<sequence>MTLTTLLRPNSKASYKRTHYTPLIPKKSGLQLDNTTTCANTTASTPHHASMVVRTSKRWILPPRPRPGRKTVSSCTANSGTNLVNNTHLLKKRSHSIHTSTPANNNSTSATHTKKRNSAVGKLAATGAFAPAPELNYLAFLKFDEDAAQTPTDTCAAAATNATQAVKRDSVVTRIGSPMATMVCPSPRALTKQHYDGPELSTSSSLSASTIASPVDSSQLEATGASKKSVASSIATAADLGSLDFQKFSDFPQPEALEPGLDTELDTATGTSKKSTTISGSSCPATTTATAKRPQKIHWTRSQADPAAATTSTSHRPSRN</sequence>
<proteinExistence type="predicted"/>
<dbReference type="Pfam" id="PF10297">
    <property type="entry name" value="Hap4_Hap_bind"/>
    <property type="match status" value="1"/>
</dbReference>
<feature type="compositionally biased region" description="Polar residues" evidence="2">
    <location>
        <begin position="97"/>
        <end position="111"/>
    </location>
</feature>
<dbReference type="EMBL" id="HE978314">
    <property type="protein sequence ID" value="CCK68301.1"/>
    <property type="molecule type" value="Genomic_DNA"/>
</dbReference>